<keyword evidence="4" id="KW-0633">Potassium transport</keyword>
<sequence>MTKKFHLHKARLETLVDAVFAIAMTILVLEVKVPPIVDKFSAMELLHALAHDGVVIFAYFVSFSALGVFWVWHHKLTERIAEIDLPLLVCSLVFLSLICFFPFVAALFGRYPQNLTANIVYVVLLGLILASQTLFFWLAIERKKIAEFIKHEEALNTHRTNLLSLAIFCISLSATGLRISIYAALTCVLAGIFFLWRFMQSKKHSKKQSK</sequence>
<keyword evidence="15" id="KW-1185">Reference proteome</keyword>
<feature type="transmembrane region" description="Helical" evidence="13">
    <location>
        <begin position="119"/>
        <end position="140"/>
    </location>
</feature>
<dbReference type="RefSeq" id="WP_186941969.1">
    <property type="nucleotide sequence ID" value="NZ_JACOGA010000008.1"/>
</dbReference>
<evidence type="ECO:0000256" key="11">
    <source>
        <dbReference type="ARBA" id="ARBA00023303"/>
    </source>
</evidence>
<evidence type="ECO:0000256" key="6">
    <source>
        <dbReference type="ARBA" id="ARBA00022826"/>
    </source>
</evidence>
<proteinExistence type="inferred from homology"/>
<evidence type="ECO:0000256" key="13">
    <source>
        <dbReference type="SAM" id="Phobius"/>
    </source>
</evidence>
<dbReference type="PANTHER" id="PTHR31462:SF5">
    <property type="entry name" value="ENDOSOMAL_LYSOSOMAL PROTON CHANNEL TMEM175"/>
    <property type="match status" value="1"/>
</dbReference>
<dbReference type="Pfam" id="PF06736">
    <property type="entry name" value="TMEM175"/>
    <property type="match status" value="1"/>
</dbReference>
<evidence type="ECO:0000313" key="15">
    <source>
        <dbReference type="Proteomes" id="UP000624279"/>
    </source>
</evidence>
<evidence type="ECO:0000256" key="9">
    <source>
        <dbReference type="ARBA" id="ARBA00023065"/>
    </source>
</evidence>
<keyword evidence="3" id="KW-0813">Transport</keyword>
<keyword evidence="6" id="KW-0631">Potassium channel</keyword>
<keyword evidence="8 13" id="KW-1133">Transmembrane helix</keyword>
<evidence type="ECO:0000256" key="5">
    <source>
        <dbReference type="ARBA" id="ARBA00022692"/>
    </source>
</evidence>
<comment type="caution">
    <text evidence="14">The sequence shown here is derived from an EMBL/GenBank/DDBJ whole genome shotgun (WGS) entry which is preliminary data.</text>
</comment>
<accession>A0ABR6YBC5</accession>
<feature type="transmembrane region" description="Helical" evidence="13">
    <location>
        <begin position="85"/>
        <end position="107"/>
    </location>
</feature>
<dbReference type="PANTHER" id="PTHR31462">
    <property type="entry name" value="ENDOSOMAL/LYSOSOMAL POTASSIUM CHANNEL TMEM175"/>
    <property type="match status" value="1"/>
</dbReference>
<name>A0ABR6YBC5_9BURK</name>
<organism evidence="14 15">
    <name type="scientific">Undibacterium flavidum</name>
    <dbReference type="NCBI Taxonomy" id="2762297"/>
    <lineage>
        <taxon>Bacteria</taxon>
        <taxon>Pseudomonadati</taxon>
        <taxon>Pseudomonadota</taxon>
        <taxon>Betaproteobacteria</taxon>
        <taxon>Burkholderiales</taxon>
        <taxon>Oxalobacteraceae</taxon>
        <taxon>Undibacterium</taxon>
    </lineage>
</organism>
<evidence type="ECO:0000256" key="7">
    <source>
        <dbReference type="ARBA" id="ARBA00022958"/>
    </source>
</evidence>
<evidence type="ECO:0000256" key="10">
    <source>
        <dbReference type="ARBA" id="ARBA00023136"/>
    </source>
</evidence>
<evidence type="ECO:0000256" key="8">
    <source>
        <dbReference type="ARBA" id="ARBA00022989"/>
    </source>
</evidence>
<comment type="similarity">
    <text evidence="2">Belongs to the TMEM175 family.</text>
</comment>
<evidence type="ECO:0000256" key="3">
    <source>
        <dbReference type="ARBA" id="ARBA00022448"/>
    </source>
</evidence>
<comment type="catalytic activity">
    <reaction evidence="12">
        <text>K(+)(in) = K(+)(out)</text>
        <dbReference type="Rhea" id="RHEA:29463"/>
        <dbReference type="ChEBI" id="CHEBI:29103"/>
    </reaction>
</comment>
<evidence type="ECO:0000256" key="12">
    <source>
        <dbReference type="ARBA" id="ARBA00034430"/>
    </source>
</evidence>
<dbReference type="Proteomes" id="UP000624279">
    <property type="component" value="Unassembled WGS sequence"/>
</dbReference>
<evidence type="ECO:0000256" key="4">
    <source>
        <dbReference type="ARBA" id="ARBA00022538"/>
    </source>
</evidence>
<evidence type="ECO:0000256" key="2">
    <source>
        <dbReference type="ARBA" id="ARBA00006920"/>
    </source>
</evidence>
<protein>
    <submittedName>
        <fullName evidence="14">DUF1211 domain-containing protein</fullName>
    </submittedName>
</protein>
<evidence type="ECO:0000256" key="1">
    <source>
        <dbReference type="ARBA" id="ARBA00004141"/>
    </source>
</evidence>
<keyword evidence="7" id="KW-0630">Potassium</keyword>
<dbReference type="EMBL" id="JACOGA010000008">
    <property type="protein sequence ID" value="MBC3873940.1"/>
    <property type="molecule type" value="Genomic_DNA"/>
</dbReference>
<evidence type="ECO:0000313" key="14">
    <source>
        <dbReference type="EMBL" id="MBC3873940.1"/>
    </source>
</evidence>
<feature type="transmembrane region" description="Helical" evidence="13">
    <location>
        <begin position="181"/>
        <end position="199"/>
    </location>
</feature>
<feature type="transmembrane region" description="Helical" evidence="13">
    <location>
        <begin position="160"/>
        <end position="175"/>
    </location>
</feature>
<reference evidence="14 15" key="1">
    <citation type="submission" date="2020-08" db="EMBL/GenBank/DDBJ databases">
        <title>Novel species isolated from subtropical streams in China.</title>
        <authorList>
            <person name="Lu H."/>
        </authorList>
    </citation>
    <scope>NUCLEOTIDE SEQUENCE [LARGE SCALE GENOMIC DNA]</scope>
    <source>
        <strain evidence="14 15">LX15W</strain>
    </source>
</reference>
<gene>
    <name evidence="14" type="ORF">H8K55_10085</name>
</gene>
<keyword evidence="9" id="KW-0406">Ion transport</keyword>
<keyword evidence="11" id="KW-0407">Ion channel</keyword>
<feature type="transmembrane region" description="Helical" evidence="13">
    <location>
        <begin position="12"/>
        <end position="33"/>
    </location>
</feature>
<dbReference type="InterPro" id="IPR010617">
    <property type="entry name" value="TMEM175-like"/>
</dbReference>
<comment type="subcellular location">
    <subcellularLocation>
        <location evidence="1">Membrane</location>
        <topology evidence="1">Multi-pass membrane protein</topology>
    </subcellularLocation>
</comment>
<keyword evidence="10 13" id="KW-0472">Membrane</keyword>
<feature type="transmembrane region" description="Helical" evidence="13">
    <location>
        <begin position="53"/>
        <end position="73"/>
    </location>
</feature>
<keyword evidence="5 13" id="KW-0812">Transmembrane</keyword>